<protein>
    <submittedName>
        <fullName evidence="1">Cell surface protein</fullName>
    </submittedName>
</protein>
<feature type="non-terminal residue" evidence="1">
    <location>
        <position position="1"/>
    </location>
</feature>
<organism evidence="1 2">
    <name type="scientific">Campylobacter fetus subsp. testudinum</name>
    <dbReference type="NCBI Taxonomy" id="1507806"/>
    <lineage>
        <taxon>Bacteria</taxon>
        <taxon>Pseudomonadati</taxon>
        <taxon>Campylobacterota</taxon>
        <taxon>Epsilonproteobacteria</taxon>
        <taxon>Campylobacterales</taxon>
        <taxon>Campylobacteraceae</taxon>
        <taxon>Campylobacter</taxon>
    </lineage>
</organism>
<name>A0AAX0H8N3_CAMFE</name>
<dbReference type="Proteomes" id="UP000093100">
    <property type="component" value="Unassembled WGS sequence"/>
</dbReference>
<gene>
    <name evidence="1" type="ORF">CFT12S02225_09180</name>
</gene>
<reference evidence="1 2" key="1">
    <citation type="journal article" date="2016" name="Genome Biol. Evol.">
        <title>Comparative Genomics of Campylobacter fetus from Reptiles and Mammals Reveals Divergent Evolution in Host-Associated Lineages.</title>
        <authorList>
            <person name="Gilbert M.J."/>
            <person name="Miller W.G."/>
            <person name="Yee E."/>
            <person name="Zomer A.L."/>
            <person name="van der Graaf-van Bloois L."/>
            <person name="Fitzgerald C."/>
            <person name="Forbes K.J."/>
            <person name="Meric G."/>
            <person name="Sheppard S.K."/>
            <person name="Wagenaar J.A."/>
            <person name="Duim B."/>
        </authorList>
    </citation>
    <scope>NUCLEOTIDE SEQUENCE [LARGE SCALE GENOMIC DNA]</scope>
    <source>
        <strain evidence="1 2">12S02225-3</strain>
    </source>
</reference>
<evidence type="ECO:0000313" key="1">
    <source>
        <dbReference type="EMBL" id="OCR89654.1"/>
    </source>
</evidence>
<evidence type="ECO:0000313" key="2">
    <source>
        <dbReference type="Proteomes" id="UP000093100"/>
    </source>
</evidence>
<feature type="non-terminal residue" evidence="1">
    <location>
        <position position="195"/>
    </location>
</feature>
<sequence>DGFKGDGYIKNVEKLELSNTTSIGRSFNAKDVAGLKTVALNSEKGIEVKNLANIVDVELTNLKADKFSIDAMYANKVLDSASGVKDTQNLKVNGVGAKDKAVALTAEKIEVLNLNTIGEASFLKDVNVENVSVKGSANLSLTTGLKTTTLDASSFGGALDADLSASDKLNTVKGGNGNDKITIGTNVANVNVDGG</sequence>
<dbReference type="AlphaFoldDB" id="A0AAX0H8N3"/>
<comment type="caution">
    <text evidence="1">The sequence shown here is derived from an EMBL/GenBank/DDBJ whole genome shotgun (WGS) entry which is preliminary data.</text>
</comment>
<proteinExistence type="predicted"/>
<dbReference type="EMBL" id="LFLK01000039">
    <property type="protein sequence ID" value="OCR89654.1"/>
    <property type="molecule type" value="Genomic_DNA"/>
</dbReference>
<accession>A0AAX0H8N3</accession>